<feature type="region of interest" description="Disordered" evidence="1">
    <location>
        <begin position="1"/>
        <end position="44"/>
    </location>
</feature>
<organism evidence="2 3">
    <name type="scientific">Cavenderia fasciculata</name>
    <name type="common">Slime mold</name>
    <name type="synonym">Dictyostelium fasciculatum</name>
    <dbReference type="NCBI Taxonomy" id="261658"/>
    <lineage>
        <taxon>Eukaryota</taxon>
        <taxon>Amoebozoa</taxon>
        <taxon>Evosea</taxon>
        <taxon>Eumycetozoa</taxon>
        <taxon>Dictyostelia</taxon>
        <taxon>Acytosteliales</taxon>
        <taxon>Cavenderiaceae</taxon>
        <taxon>Cavenderia</taxon>
    </lineage>
</organism>
<gene>
    <name evidence="2" type="ORF">DFA_00959</name>
</gene>
<evidence type="ECO:0000313" key="3">
    <source>
        <dbReference type="Proteomes" id="UP000007797"/>
    </source>
</evidence>
<evidence type="ECO:0000256" key="1">
    <source>
        <dbReference type="SAM" id="MobiDB-lite"/>
    </source>
</evidence>
<dbReference type="EMBL" id="GL883010">
    <property type="protein sequence ID" value="EGG21084.1"/>
    <property type="molecule type" value="Genomic_DNA"/>
</dbReference>
<evidence type="ECO:0000313" key="2">
    <source>
        <dbReference type="EMBL" id="EGG21084.1"/>
    </source>
</evidence>
<feature type="compositionally biased region" description="Polar residues" evidence="1">
    <location>
        <begin position="31"/>
        <end position="44"/>
    </location>
</feature>
<sequence>MSFIDKVSHPRSAGGKPKPLAKPTGFIPTPRTLSPNSTPQGESF</sequence>
<dbReference type="GeneID" id="14873262"/>
<proteinExistence type="predicted"/>
<dbReference type="KEGG" id="dfa:DFA_00959"/>
<accession>F4PUR5</accession>
<dbReference type="Proteomes" id="UP000007797">
    <property type="component" value="Unassembled WGS sequence"/>
</dbReference>
<name>F4PUR5_CACFS</name>
<dbReference type="RefSeq" id="XP_004358934.1">
    <property type="nucleotide sequence ID" value="XM_004358877.1"/>
</dbReference>
<dbReference type="AlphaFoldDB" id="F4PUR5"/>
<keyword evidence="3" id="KW-1185">Reference proteome</keyword>
<protein>
    <submittedName>
        <fullName evidence="2">Uncharacterized protein</fullName>
    </submittedName>
</protein>
<reference evidence="3" key="1">
    <citation type="journal article" date="2011" name="Genome Res.">
        <title>Phylogeny-wide analysis of social amoeba genomes highlights ancient origins for complex intercellular communication.</title>
        <authorList>
            <person name="Heidel A.J."/>
            <person name="Lawal H.M."/>
            <person name="Felder M."/>
            <person name="Schilde C."/>
            <person name="Helps N.R."/>
            <person name="Tunggal B."/>
            <person name="Rivero F."/>
            <person name="John U."/>
            <person name="Schleicher M."/>
            <person name="Eichinger L."/>
            <person name="Platzer M."/>
            <person name="Noegel A.A."/>
            <person name="Schaap P."/>
            <person name="Gloeckner G."/>
        </authorList>
    </citation>
    <scope>NUCLEOTIDE SEQUENCE [LARGE SCALE GENOMIC DNA]</scope>
    <source>
        <strain evidence="3">SH3</strain>
    </source>
</reference>